<evidence type="ECO:0000313" key="2">
    <source>
        <dbReference type="Proteomes" id="UP000198775"/>
    </source>
</evidence>
<feature type="non-terminal residue" evidence="1">
    <location>
        <position position="1"/>
    </location>
</feature>
<protein>
    <submittedName>
        <fullName evidence="1">Uncharacterized protein</fullName>
    </submittedName>
</protein>
<keyword evidence="2" id="KW-1185">Reference proteome</keyword>
<dbReference type="Proteomes" id="UP000198775">
    <property type="component" value="Unassembled WGS sequence"/>
</dbReference>
<accession>A0A1H8UAV0</accession>
<evidence type="ECO:0000313" key="1">
    <source>
        <dbReference type="EMBL" id="SEP00392.1"/>
    </source>
</evidence>
<reference evidence="2" key="1">
    <citation type="submission" date="2016-10" db="EMBL/GenBank/DDBJ databases">
        <authorList>
            <person name="Varghese N."/>
            <person name="Submissions S."/>
        </authorList>
    </citation>
    <scope>NUCLEOTIDE SEQUENCE [LARGE SCALE GENOMIC DNA]</scope>
    <source>
        <strain evidence="2">IBRC-M 10043</strain>
    </source>
</reference>
<sequence>SVFSYTWLDFRFRILFRFLRYSVSNAHDPPFITGFIRPIYSPKTDASRITLRLTRL</sequence>
<name>A0A1H8UAV0_9EURY</name>
<gene>
    <name evidence="1" type="ORF">SAMN05216388_102659</name>
</gene>
<proteinExistence type="predicted"/>
<dbReference type="EMBL" id="FOCX01000026">
    <property type="protein sequence ID" value="SEP00392.1"/>
    <property type="molecule type" value="Genomic_DNA"/>
</dbReference>
<dbReference type="AlphaFoldDB" id="A0A1H8UAV0"/>
<organism evidence="1 2">
    <name type="scientific">Halorientalis persicus</name>
    <dbReference type="NCBI Taxonomy" id="1367881"/>
    <lineage>
        <taxon>Archaea</taxon>
        <taxon>Methanobacteriati</taxon>
        <taxon>Methanobacteriota</taxon>
        <taxon>Stenosarchaea group</taxon>
        <taxon>Halobacteria</taxon>
        <taxon>Halobacteriales</taxon>
        <taxon>Haloarculaceae</taxon>
        <taxon>Halorientalis</taxon>
    </lineage>
</organism>